<feature type="region of interest" description="Disordered" evidence="2">
    <location>
        <begin position="247"/>
        <end position="284"/>
    </location>
</feature>
<sequence length="459" mass="51325">MASSKDNSNHSSRPLNHQRLSISNNNPLSKSHTRINTHLVTTGSNITNHRVTRRKSITTNSTSTAIAAAVKEAVGSTQSIPIIGRKLNTSQSSSCKFSNFGLPSPPMSLPTQTQKIRLTFTGKSERLEESAIVDDDDRMYHMGDEDGEEGEEPEKNSSMSPQARRASEGQHLMKDGKKPSSSDLKCDKCGKEYKHSSCLSKHLWEHTPEWSYTSKLLISKHQQVQLLEAASVLLNMTQDVATNISPTQDFYSDRDSVSASSEQNDHLGSADTTPPPQTEMYNTSSKSRYISEEYNKIYDGHHLSHSFRSASSTDFFGRELLSSAFSEENCKIYFDTYQTPPENGRNYEDESLASAVQLLSCSFGSTGNSMPTTKTYPQQIPPVPSLPKHYLDNDYFPNSRFTPGHLPQQPESYTRSQVNYSEDVQMENGEITTDDEEYDQRSSGRSNEDDEGIFGRMED</sequence>
<dbReference type="AlphaFoldDB" id="A0A420HEB8"/>
<gene>
    <name evidence="4" type="ORF">OnM2_087035</name>
</gene>
<dbReference type="STRING" id="212602.A0A420HEB8"/>
<dbReference type="GO" id="GO:0008270">
    <property type="term" value="F:zinc ion binding"/>
    <property type="evidence" value="ECO:0007669"/>
    <property type="project" value="UniProtKB-KW"/>
</dbReference>
<feature type="region of interest" description="Disordered" evidence="2">
    <location>
        <begin position="1"/>
        <end position="32"/>
    </location>
</feature>
<dbReference type="PROSITE" id="PS50157">
    <property type="entry name" value="ZINC_FINGER_C2H2_2"/>
    <property type="match status" value="1"/>
</dbReference>
<dbReference type="Proteomes" id="UP000286134">
    <property type="component" value="Unassembled WGS sequence"/>
</dbReference>
<name>A0A420HEB8_9PEZI</name>
<comment type="caution">
    <text evidence="4">The sequence shown here is derived from an EMBL/GenBank/DDBJ whole genome shotgun (WGS) entry which is preliminary data.</text>
</comment>
<dbReference type="EMBL" id="MCFK01008766">
    <property type="protein sequence ID" value="RKF55733.1"/>
    <property type="molecule type" value="Genomic_DNA"/>
</dbReference>
<dbReference type="PROSITE" id="PS00028">
    <property type="entry name" value="ZINC_FINGER_C2H2_1"/>
    <property type="match status" value="1"/>
</dbReference>
<keyword evidence="1" id="KW-0863">Zinc-finger</keyword>
<reference evidence="4 5" key="1">
    <citation type="journal article" date="2018" name="BMC Genomics">
        <title>Comparative genome analyses reveal sequence features reflecting distinct modes of host-adaptation between dicot and monocot powdery mildew.</title>
        <authorList>
            <person name="Wu Y."/>
            <person name="Ma X."/>
            <person name="Pan Z."/>
            <person name="Kale S.D."/>
            <person name="Song Y."/>
            <person name="King H."/>
            <person name="Zhang Q."/>
            <person name="Presley C."/>
            <person name="Deng X."/>
            <person name="Wei C.I."/>
            <person name="Xiao S."/>
        </authorList>
    </citation>
    <scope>NUCLEOTIDE SEQUENCE [LARGE SCALE GENOMIC DNA]</scope>
    <source>
        <strain evidence="4">UMSG2</strain>
    </source>
</reference>
<evidence type="ECO:0000256" key="2">
    <source>
        <dbReference type="SAM" id="MobiDB-lite"/>
    </source>
</evidence>
<keyword evidence="1" id="KW-0479">Metal-binding</keyword>
<protein>
    <submittedName>
        <fullName evidence="4">Putative c2h2 finger domain protein</fullName>
    </submittedName>
</protein>
<evidence type="ECO:0000313" key="5">
    <source>
        <dbReference type="Proteomes" id="UP000286134"/>
    </source>
</evidence>
<keyword evidence="1" id="KW-0862">Zinc</keyword>
<evidence type="ECO:0000259" key="3">
    <source>
        <dbReference type="PROSITE" id="PS50157"/>
    </source>
</evidence>
<evidence type="ECO:0000256" key="1">
    <source>
        <dbReference type="PROSITE-ProRule" id="PRU00042"/>
    </source>
</evidence>
<feature type="compositionally biased region" description="Polar residues" evidence="2">
    <location>
        <begin position="409"/>
        <end position="422"/>
    </location>
</feature>
<feature type="compositionally biased region" description="Basic and acidic residues" evidence="2">
    <location>
        <begin position="165"/>
        <end position="186"/>
    </location>
</feature>
<accession>A0A420HEB8</accession>
<evidence type="ECO:0000313" key="4">
    <source>
        <dbReference type="EMBL" id="RKF55733.1"/>
    </source>
</evidence>
<organism evidence="4 5">
    <name type="scientific">Erysiphe neolycopersici</name>
    <dbReference type="NCBI Taxonomy" id="212602"/>
    <lineage>
        <taxon>Eukaryota</taxon>
        <taxon>Fungi</taxon>
        <taxon>Dikarya</taxon>
        <taxon>Ascomycota</taxon>
        <taxon>Pezizomycotina</taxon>
        <taxon>Leotiomycetes</taxon>
        <taxon>Erysiphales</taxon>
        <taxon>Erysiphaceae</taxon>
        <taxon>Erysiphe</taxon>
    </lineage>
</organism>
<feature type="region of interest" description="Disordered" evidence="2">
    <location>
        <begin position="397"/>
        <end position="459"/>
    </location>
</feature>
<feature type="region of interest" description="Disordered" evidence="2">
    <location>
        <begin position="120"/>
        <end position="186"/>
    </location>
</feature>
<feature type="domain" description="C2H2-type" evidence="3">
    <location>
        <begin position="184"/>
        <end position="211"/>
    </location>
</feature>
<dbReference type="OrthoDB" id="2152896at2759"/>
<proteinExistence type="predicted"/>
<dbReference type="InterPro" id="IPR013087">
    <property type="entry name" value="Znf_C2H2_type"/>
</dbReference>
<keyword evidence="5" id="KW-1185">Reference proteome</keyword>